<dbReference type="Proteomes" id="UP000789860">
    <property type="component" value="Unassembled WGS sequence"/>
</dbReference>
<name>A0ACA9JVI3_9GLOM</name>
<comment type="caution">
    <text evidence="1">The sequence shown here is derived from an EMBL/GenBank/DDBJ whole genome shotgun (WGS) entry which is preliminary data.</text>
</comment>
<organism evidence="1 2">
    <name type="scientific">Scutellospora calospora</name>
    <dbReference type="NCBI Taxonomy" id="85575"/>
    <lineage>
        <taxon>Eukaryota</taxon>
        <taxon>Fungi</taxon>
        <taxon>Fungi incertae sedis</taxon>
        <taxon>Mucoromycota</taxon>
        <taxon>Glomeromycotina</taxon>
        <taxon>Glomeromycetes</taxon>
        <taxon>Diversisporales</taxon>
        <taxon>Gigasporaceae</taxon>
        <taxon>Scutellospora</taxon>
    </lineage>
</organism>
<protein>
    <submittedName>
        <fullName evidence="1">2310_t:CDS:1</fullName>
    </submittedName>
</protein>
<proteinExistence type="predicted"/>
<evidence type="ECO:0000313" key="2">
    <source>
        <dbReference type="Proteomes" id="UP000789860"/>
    </source>
</evidence>
<accession>A0ACA9JVI3</accession>
<keyword evidence="2" id="KW-1185">Reference proteome</keyword>
<dbReference type="EMBL" id="CAJVPM010000219">
    <property type="protein sequence ID" value="CAG8438647.1"/>
    <property type="molecule type" value="Genomic_DNA"/>
</dbReference>
<evidence type="ECO:0000313" key="1">
    <source>
        <dbReference type="EMBL" id="CAG8438647.1"/>
    </source>
</evidence>
<gene>
    <name evidence="1" type="ORF">SCALOS_LOCUS460</name>
</gene>
<sequence>MCIILHLEEVIEEQNNLILRRPSWPTKVRVEGRPDYRPSR</sequence>
<reference evidence="1" key="1">
    <citation type="submission" date="2021-06" db="EMBL/GenBank/DDBJ databases">
        <authorList>
            <person name="Kallberg Y."/>
            <person name="Tangrot J."/>
            <person name="Rosling A."/>
        </authorList>
    </citation>
    <scope>NUCLEOTIDE SEQUENCE</scope>
    <source>
        <strain evidence="1">AU212A</strain>
    </source>
</reference>